<accession>A0A5N6VMA9</accession>
<keyword evidence="6" id="KW-1185">Reference proteome</keyword>
<dbReference type="Pfam" id="PF00106">
    <property type="entry name" value="adh_short"/>
    <property type="match status" value="1"/>
</dbReference>
<sequence>MSDSKQRSILITGCVETLSNSLHIPSPNRSATRCSQGGAGNALALQFASKGFRVFATARSLKTLTNLQEKNIETLTLDVTDASSIQALAAEISSRTGGSLDILFNNAGTLYEAPAIEADPARVRALFNTNVFGLMEVTTAFASLLLASVSSDFSPIIINVASVLARVPNPFASAYNASKAAVAAYSDTLRLELQPLGLKVKTLYMGEVSTPLMAADNINFGPGSIYHVVEGSVKARTNTHLAKTMAPAQFAREVADEVISGKSTTIWKGTNAFAVWLLNAVGPRNVFDRTVLRGAGLDKEEARTRIFKLGQEKAKKDAPP</sequence>
<reference evidence="6" key="1">
    <citation type="submission" date="2019-04" db="EMBL/GenBank/DDBJ databases">
        <title>Friends and foes A comparative genomics studyof 23 Aspergillus species from section Flavi.</title>
        <authorList>
            <consortium name="DOE Joint Genome Institute"/>
            <person name="Kjaerbolling I."/>
            <person name="Vesth T."/>
            <person name="Frisvad J.C."/>
            <person name="Nybo J.L."/>
            <person name="Theobald S."/>
            <person name="Kildgaard S."/>
            <person name="Isbrandt T."/>
            <person name="Kuo A."/>
            <person name="Sato A."/>
            <person name="Lyhne E.K."/>
            <person name="Kogle M.E."/>
            <person name="Wiebenga A."/>
            <person name="Kun R.S."/>
            <person name="Lubbers R.J."/>
            <person name="Makela M.R."/>
            <person name="Barry K."/>
            <person name="Chovatia M."/>
            <person name="Clum A."/>
            <person name="Daum C."/>
            <person name="Haridas S."/>
            <person name="He G."/>
            <person name="LaButti K."/>
            <person name="Lipzen A."/>
            <person name="Mondo S."/>
            <person name="Riley R."/>
            <person name="Salamov A."/>
            <person name="Simmons B.A."/>
            <person name="Magnuson J.K."/>
            <person name="Henrissat B."/>
            <person name="Mortensen U.H."/>
            <person name="Larsen T.O."/>
            <person name="Devries R.P."/>
            <person name="Grigoriev I.V."/>
            <person name="Machida M."/>
            <person name="Baker S.E."/>
            <person name="Andersen M.R."/>
        </authorList>
    </citation>
    <scope>NUCLEOTIDE SEQUENCE [LARGE SCALE GENOMIC DNA]</scope>
    <source>
        <strain evidence="6">CBS 130015</strain>
    </source>
</reference>
<dbReference type="PRINTS" id="PR00081">
    <property type="entry name" value="GDHRDH"/>
</dbReference>
<dbReference type="InterPro" id="IPR020904">
    <property type="entry name" value="Sc_DH/Rdtase_CS"/>
</dbReference>
<gene>
    <name evidence="5" type="ORF">BDV41DRAFT_581573</name>
</gene>
<dbReference type="AlphaFoldDB" id="A0A5N6VMA9"/>
<evidence type="ECO:0000256" key="3">
    <source>
        <dbReference type="ARBA" id="ARBA00023002"/>
    </source>
</evidence>
<dbReference type="EMBL" id="ML738387">
    <property type="protein sequence ID" value="KAE8308290.1"/>
    <property type="molecule type" value="Genomic_DNA"/>
</dbReference>
<keyword evidence="2" id="KW-0521">NADP</keyword>
<dbReference type="InterPro" id="IPR036291">
    <property type="entry name" value="NAD(P)-bd_dom_sf"/>
</dbReference>
<dbReference type="GO" id="GO:0005783">
    <property type="term" value="C:endoplasmic reticulum"/>
    <property type="evidence" value="ECO:0007669"/>
    <property type="project" value="TreeGrafter"/>
</dbReference>
<evidence type="ECO:0000256" key="2">
    <source>
        <dbReference type="ARBA" id="ARBA00022857"/>
    </source>
</evidence>
<evidence type="ECO:0000256" key="1">
    <source>
        <dbReference type="ARBA" id="ARBA00006484"/>
    </source>
</evidence>
<evidence type="ECO:0000256" key="4">
    <source>
        <dbReference type="RuleBase" id="RU000363"/>
    </source>
</evidence>
<dbReference type="PROSITE" id="PS00061">
    <property type="entry name" value="ADH_SHORT"/>
    <property type="match status" value="1"/>
</dbReference>
<dbReference type="GO" id="GO:0000140">
    <property type="term" value="F:acylglycerone-phosphate reductase (NADP+) activity"/>
    <property type="evidence" value="ECO:0007669"/>
    <property type="project" value="TreeGrafter"/>
</dbReference>
<keyword evidence="3" id="KW-0560">Oxidoreductase</keyword>
<dbReference type="GO" id="GO:0006654">
    <property type="term" value="P:phosphatidic acid biosynthetic process"/>
    <property type="evidence" value="ECO:0007669"/>
    <property type="project" value="TreeGrafter"/>
</dbReference>
<organism evidence="5 6">
    <name type="scientific">Aspergillus transmontanensis</name>
    <dbReference type="NCBI Taxonomy" id="1034304"/>
    <lineage>
        <taxon>Eukaryota</taxon>
        <taxon>Fungi</taxon>
        <taxon>Dikarya</taxon>
        <taxon>Ascomycota</taxon>
        <taxon>Pezizomycotina</taxon>
        <taxon>Eurotiomycetes</taxon>
        <taxon>Eurotiomycetidae</taxon>
        <taxon>Eurotiales</taxon>
        <taxon>Aspergillaceae</taxon>
        <taxon>Aspergillus</taxon>
        <taxon>Aspergillus subgen. Circumdati</taxon>
    </lineage>
</organism>
<dbReference type="Gene3D" id="3.40.50.720">
    <property type="entry name" value="NAD(P)-binding Rossmann-like Domain"/>
    <property type="match status" value="1"/>
</dbReference>
<name>A0A5N6VMA9_9EURO</name>
<comment type="similarity">
    <text evidence="1 4">Belongs to the short-chain dehydrogenases/reductases (SDR) family.</text>
</comment>
<dbReference type="PRINTS" id="PR00080">
    <property type="entry name" value="SDRFAMILY"/>
</dbReference>
<dbReference type="GO" id="GO:0004806">
    <property type="term" value="F:triacylglycerol lipase activity"/>
    <property type="evidence" value="ECO:0007669"/>
    <property type="project" value="TreeGrafter"/>
</dbReference>
<dbReference type="GO" id="GO:0044550">
    <property type="term" value="P:secondary metabolite biosynthetic process"/>
    <property type="evidence" value="ECO:0007669"/>
    <property type="project" value="UniProtKB-ARBA"/>
</dbReference>
<evidence type="ECO:0000313" key="5">
    <source>
        <dbReference type="EMBL" id="KAE8308290.1"/>
    </source>
</evidence>
<evidence type="ECO:0000313" key="6">
    <source>
        <dbReference type="Proteomes" id="UP000325433"/>
    </source>
</evidence>
<dbReference type="SUPFAM" id="SSF51735">
    <property type="entry name" value="NAD(P)-binding Rossmann-fold domains"/>
    <property type="match status" value="1"/>
</dbReference>
<dbReference type="Proteomes" id="UP000325433">
    <property type="component" value="Unassembled WGS sequence"/>
</dbReference>
<dbReference type="PANTHER" id="PTHR44169:SF6">
    <property type="entry name" value="NADPH-DEPENDENT 1-ACYLDIHYDROXYACETONE PHOSPHATE REDUCTASE"/>
    <property type="match status" value="1"/>
</dbReference>
<proteinExistence type="inferred from homology"/>
<dbReference type="GO" id="GO:0019433">
    <property type="term" value="P:triglyceride catabolic process"/>
    <property type="evidence" value="ECO:0007669"/>
    <property type="project" value="TreeGrafter"/>
</dbReference>
<dbReference type="InterPro" id="IPR002347">
    <property type="entry name" value="SDR_fam"/>
</dbReference>
<protein>
    <submittedName>
        <fullName evidence="5">Uncharacterized protein</fullName>
    </submittedName>
</protein>
<dbReference type="GO" id="GO:0005811">
    <property type="term" value="C:lipid droplet"/>
    <property type="evidence" value="ECO:0007669"/>
    <property type="project" value="TreeGrafter"/>
</dbReference>
<dbReference type="PANTHER" id="PTHR44169">
    <property type="entry name" value="NADPH-DEPENDENT 1-ACYLDIHYDROXYACETONE PHOSPHATE REDUCTASE"/>
    <property type="match status" value="1"/>
</dbReference>